<name>A0ABS4VY08_9PSEU</name>
<dbReference type="Pfam" id="PF06348">
    <property type="entry name" value="DUF1059"/>
    <property type="match status" value="1"/>
</dbReference>
<dbReference type="EMBL" id="JAGINU010000001">
    <property type="protein sequence ID" value="MBP2368807.1"/>
    <property type="molecule type" value="Genomic_DNA"/>
</dbReference>
<evidence type="ECO:0000313" key="2">
    <source>
        <dbReference type="Proteomes" id="UP001519295"/>
    </source>
</evidence>
<gene>
    <name evidence="1" type="ORF">JOF36_004503</name>
</gene>
<sequence length="53" mass="6160">MQRQVSCECGYHAREDDEETLVRTVQRHVTDTHPELADQVTPDVIRGWIELVP</sequence>
<comment type="caution">
    <text evidence="1">The sequence shown here is derived from an EMBL/GenBank/DDBJ whole genome shotgun (WGS) entry which is preliminary data.</text>
</comment>
<accession>A0ABS4VY08</accession>
<protein>
    <submittedName>
        <fullName evidence="1">Small metal-binding protein</fullName>
    </submittedName>
</protein>
<organism evidence="1 2">
    <name type="scientific">Pseudonocardia parietis</name>
    <dbReference type="NCBI Taxonomy" id="570936"/>
    <lineage>
        <taxon>Bacteria</taxon>
        <taxon>Bacillati</taxon>
        <taxon>Actinomycetota</taxon>
        <taxon>Actinomycetes</taxon>
        <taxon>Pseudonocardiales</taxon>
        <taxon>Pseudonocardiaceae</taxon>
        <taxon>Pseudonocardia</taxon>
    </lineage>
</organism>
<keyword evidence="2" id="KW-1185">Reference proteome</keyword>
<proteinExistence type="predicted"/>
<dbReference type="InterPro" id="IPR009409">
    <property type="entry name" value="DUF1059"/>
</dbReference>
<reference evidence="1 2" key="1">
    <citation type="submission" date="2021-03" db="EMBL/GenBank/DDBJ databases">
        <title>Sequencing the genomes of 1000 actinobacteria strains.</title>
        <authorList>
            <person name="Klenk H.-P."/>
        </authorList>
    </citation>
    <scope>NUCLEOTIDE SEQUENCE [LARGE SCALE GENOMIC DNA]</scope>
    <source>
        <strain evidence="1 2">DSM 45256</strain>
    </source>
</reference>
<dbReference type="RefSeq" id="WP_210030465.1">
    <property type="nucleotide sequence ID" value="NZ_JAGINU010000001.1"/>
</dbReference>
<dbReference type="Proteomes" id="UP001519295">
    <property type="component" value="Unassembled WGS sequence"/>
</dbReference>
<evidence type="ECO:0000313" key="1">
    <source>
        <dbReference type="EMBL" id="MBP2368807.1"/>
    </source>
</evidence>